<dbReference type="WBParaSite" id="EVEC_0000035901-mRNA-1">
    <property type="protein sequence ID" value="EVEC_0000035901-mRNA-1"/>
    <property type="gene ID" value="EVEC_0000035901"/>
</dbReference>
<dbReference type="OrthoDB" id="10248812at2759"/>
<keyword evidence="4 9" id="KW-0694">RNA-binding</keyword>
<reference evidence="14" key="1">
    <citation type="submission" date="2017-02" db="UniProtKB">
        <authorList>
            <consortium name="WormBaseParasite"/>
        </authorList>
    </citation>
    <scope>IDENTIFICATION</scope>
</reference>
<feature type="domain" description="RNA-binding S4" evidence="10">
    <location>
        <begin position="108"/>
        <end position="174"/>
    </location>
</feature>
<feature type="domain" description="Small ribosomal subunit protein uS4 N-terminal" evidence="11">
    <location>
        <begin position="4"/>
        <end position="107"/>
    </location>
</feature>
<dbReference type="GO" id="GO:0030515">
    <property type="term" value="F:snoRNA binding"/>
    <property type="evidence" value="ECO:0007669"/>
    <property type="project" value="TreeGrafter"/>
</dbReference>
<keyword evidence="3" id="KW-0690">Ribosome biogenesis</keyword>
<dbReference type="EMBL" id="UXUI01000200">
    <property type="protein sequence ID" value="VDD85109.1"/>
    <property type="molecule type" value="Genomic_DNA"/>
</dbReference>
<evidence type="ECO:0000256" key="9">
    <source>
        <dbReference type="PROSITE-ProRule" id="PRU00182"/>
    </source>
</evidence>
<evidence type="ECO:0000259" key="10">
    <source>
        <dbReference type="SMART" id="SM00363"/>
    </source>
</evidence>
<evidence type="ECO:0000313" key="12">
    <source>
        <dbReference type="EMBL" id="VDD85109.1"/>
    </source>
</evidence>
<dbReference type="PROSITE" id="PS50889">
    <property type="entry name" value="S4"/>
    <property type="match status" value="1"/>
</dbReference>
<evidence type="ECO:0000259" key="11">
    <source>
        <dbReference type="SMART" id="SM01390"/>
    </source>
</evidence>
<dbReference type="SMART" id="SM01390">
    <property type="entry name" value="Ribosomal_S4"/>
    <property type="match status" value="1"/>
</dbReference>
<comment type="similarity">
    <text evidence="2">Belongs to the universal ribosomal protein uS4 family.</text>
</comment>
<gene>
    <name evidence="12" type="ORF">EVEC_LOCUS252</name>
</gene>
<dbReference type="AlphaFoldDB" id="A0A0N4UT37"/>
<dbReference type="Pfam" id="PF00163">
    <property type="entry name" value="Ribosomal_S4"/>
    <property type="match status" value="1"/>
</dbReference>
<dbReference type="Proteomes" id="UP000274131">
    <property type="component" value="Unassembled WGS sequence"/>
</dbReference>
<evidence type="ECO:0000256" key="8">
    <source>
        <dbReference type="ARBA" id="ARBA00072223"/>
    </source>
</evidence>
<evidence type="ECO:0000256" key="3">
    <source>
        <dbReference type="ARBA" id="ARBA00022517"/>
    </source>
</evidence>
<reference evidence="12 13" key="2">
    <citation type="submission" date="2018-10" db="EMBL/GenBank/DDBJ databases">
        <authorList>
            <consortium name="Pathogen Informatics"/>
        </authorList>
    </citation>
    <scope>NUCLEOTIDE SEQUENCE [LARGE SCALE GENOMIC DNA]</scope>
</reference>
<dbReference type="Pfam" id="PF01479">
    <property type="entry name" value="S4"/>
    <property type="match status" value="1"/>
</dbReference>
<dbReference type="InterPro" id="IPR022801">
    <property type="entry name" value="Ribosomal_uS4"/>
</dbReference>
<sequence length="181" mass="21455">MVRKLKYQEKKLLKKVDFITWDIDNNLHEGKILHRYHIKKREHYSLYNKLAAEIRDIATSLKDFPLNDPFRRKNVKRLLDKLYALGLIPSADSLERAAKVTASSFCRRRLPVMMQRLGMTEFIKEASEFVEQGHVRVGTELVTDPAFLVSRNLSDMVTWTRKSKIREHVLNYNNERDDFYL</sequence>
<keyword evidence="6" id="KW-0687">Ribonucleoprotein</keyword>
<dbReference type="GO" id="GO:0019843">
    <property type="term" value="F:rRNA binding"/>
    <property type="evidence" value="ECO:0007669"/>
    <property type="project" value="InterPro"/>
</dbReference>
<dbReference type="GO" id="GO:0006364">
    <property type="term" value="P:rRNA processing"/>
    <property type="evidence" value="ECO:0007669"/>
    <property type="project" value="TreeGrafter"/>
</dbReference>
<accession>A0A0N4UT37</accession>
<dbReference type="GO" id="GO:0034457">
    <property type="term" value="C:Mpp10 complex"/>
    <property type="evidence" value="ECO:0007669"/>
    <property type="project" value="TreeGrafter"/>
</dbReference>
<keyword evidence="13" id="KW-1185">Reference proteome</keyword>
<dbReference type="GO" id="GO:0032040">
    <property type="term" value="C:small-subunit processome"/>
    <property type="evidence" value="ECO:0007669"/>
    <property type="project" value="TreeGrafter"/>
</dbReference>
<dbReference type="FunFam" id="3.10.290.10:FF:000006">
    <property type="entry name" value="U3 small nucleolar ribonucleoprotein IMP3"/>
    <property type="match status" value="1"/>
</dbReference>
<dbReference type="InterPro" id="IPR002942">
    <property type="entry name" value="S4_RNA-bd"/>
</dbReference>
<dbReference type="PANTHER" id="PTHR11831:SF1">
    <property type="entry name" value="U3 SMALL NUCLEOLAR RIBONUCLEOPROTEIN PROTEIN IMP3"/>
    <property type="match status" value="1"/>
</dbReference>
<proteinExistence type="inferred from homology"/>
<evidence type="ECO:0000256" key="4">
    <source>
        <dbReference type="ARBA" id="ARBA00022884"/>
    </source>
</evidence>
<evidence type="ECO:0000256" key="7">
    <source>
        <dbReference type="ARBA" id="ARBA00069727"/>
    </source>
</evidence>
<evidence type="ECO:0000313" key="13">
    <source>
        <dbReference type="Proteomes" id="UP000274131"/>
    </source>
</evidence>
<evidence type="ECO:0000256" key="5">
    <source>
        <dbReference type="ARBA" id="ARBA00023242"/>
    </source>
</evidence>
<evidence type="ECO:0000256" key="2">
    <source>
        <dbReference type="ARBA" id="ARBA00007465"/>
    </source>
</evidence>
<dbReference type="InterPro" id="IPR036986">
    <property type="entry name" value="S4_RNA-bd_sf"/>
</dbReference>
<dbReference type="SUPFAM" id="SSF55174">
    <property type="entry name" value="Alpha-L RNA-binding motif"/>
    <property type="match status" value="1"/>
</dbReference>
<evidence type="ECO:0000256" key="6">
    <source>
        <dbReference type="ARBA" id="ARBA00023274"/>
    </source>
</evidence>
<dbReference type="Gene3D" id="3.10.290.10">
    <property type="entry name" value="RNA-binding S4 domain"/>
    <property type="match status" value="1"/>
</dbReference>
<evidence type="ECO:0000256" key="1">
    <source>
        <dbReference type="ARBA" id="ARBA00004604"/>
    </source>
</evidence>
<organism evidence="14">
    <name type="scientific">Enterobius vermicularis</name>
    <name type="common">Human pinworm</name>
    <dbReference type="NCBI Taxonomy" id="51028"/>
    <lineage>
        <taxon>Eukaryota</taxon>
        <taxon>Metazoa</taxon>
        <taxon>Ecdysozoa</taxon>
        <taxon>Nematoda</taxon>
        <taxon>Chromadorea</taxon>
        <taxon>Rhabditida</taxon>
        <taxon>Spirurina</taxon>
        <taxon>Oxyuridomorpha</taxon>
        <taxon>Oxyuroidea</taxon>
        <taxon>Oxyuridae</taxon>
        <taxon>Enterobius</taxon>
    </lineage>
</organism>
<evidence type="ECO:0000313" key="14">
    <source>
        <dbReference type="WBParaSite" id="EVEC_0000035901-mRNA-1"/>
    </source>
</evidence>
<dbReference type="PANTHER" id="PTHR11831">
    <property type="entry name" value="30S 40S RIBOSOMAL PROTEIN"/>
    <property type="match status" value="1"/>
</dbReference>
<name>A0A0N4UT37_ENTVE</name>
<dbReference type="STRING" id="51028.A0A0N4UT37"/>
<dbReference type="CDD" id="cd00165">
    <property type="entry name" value="S4"/>
    <property type="match status" value="1"/>
</dbReference>
<protein>
    <recommendedName>
        <fullName evidence="7">U3 small nucleolar ribonucleoprotein protein IMP3</fullName>
    </recommendedName>
    <alternativeName>
        <fullName evidence="8">U3 small nucleolar ribonucleoprotein protein imp3</fullName>
    </alternativeName>
</protein>
<comment type="subcellular location">
    <subcellularLocation>
        <location evidence="1">Nucleus</location>
        <location evidence="1">Nucleolus</location>
    </subcellularLocation>
</comment>
<dbReference type="InterPro" id="IPR001912">
    <property type="entry name" value="Ribosomal_uS4_N"/>
</dbReference>
<keyword evidence="5" id="KW-0539">Nucleus</keyword>
<dbReference type="GO" id="GO:0042274">
    <property type="term" value="P:ribosomal small subunit biogenesis"/>
    <property type="evidence" value="ECO:0007669"/>
    <property type="project" value="TreeGrafter"/>
</dbReference>
<dbReference type="SMART" id="SM00363">
    <property type="entry name" value="S4"/>
    <property type="match status" value="1"/>
</dbReference>